<dbReference type="Proteomes" id="UP000689195">
    <property type="component" value="Unassembled WGS sequence"/>
</dbReference>
<proteinExistence type="predicted"/>
<evidence type="ECO:0000313" key="2">
    <source>
        <dbReference type="Proteomes" id="UP000689195"/>
    </source>
</evidence>
<comment type="caution">
    <text evidence="1">The sequence shown here is derived from an EMBL/GenBank/DDBJ whole genome shotgun (WGS) entry which is preliminary data.</text>
</comment>
<reference evidence="1" key="1">
    <citation type="submission" date="2021-01" db="EMBL/GenBank/DDBJ databases">
        <authorList>
            <consortium name="Genoscope - CEA"/>
            <person name="William W."/>
        </authorList>
    </citation>
    <scope>NUCLEOTIDE SEQUENCE</scope>
</reference>
<evidence type="ECO:0000313" key="1">
    <source>
        <dbReference type="EMBL" id="CAD8167250.1"/>
    </source>
</evidence>
<accession>A0A8S1UQ79</accession>
<name>A0A8S1UQ79_9CILI</name>
<dbReference type="AlphaFoldDB" id="A0A8S1UQ79"/>
<protein>
    <submittedName>
        <fullName evidence="1">Uncharacterized protein</fullName>
    </submittedName>
</protein>
<dbReference type="EMBL" id="CAJJDO010000047">
    <property type="protein sequence ID" value="CAD8167250.1"/>
    <property type="molecule type" value="Genomic_DNA"/>
</dbReference>
<organism evidence="1 2">
    <name type="scientific">Paramecium pentaurelia</name>
    <dbReference type="NCBI Taxonomy" id="43138"/>
    <lineage>
        <taxon>Eukaryota</taxon>
        <taxon>Sar</taxon>
        <taxon>Alveolata</taxon>
        <taxon>Ciliophora</taxon>
        <taxon>Intramacronucleata</taxon>
        <taxon>Oligohymenophorea</taxon>
        <taxon>Peniculida</taxon>
        <taxon>Parameciidae</taxon>
        <taxon>Paramecium</taxon>
    </lineage>
</organism>
<sequence length="156" mass="18579">MCNKPQEKKSVYYHGEDVCLGQFIILKIANKDTKCEICHLMFHFIILEINILEQVLIRKIEVGELYLLMSLFYYKIRSHKSFPCFQMRMNEKIFVLIFYVGLRIWQFNQSGRTSNFCNQTITHYVTQTINSHSTFKKRAVTFKLSYLCVNLVMKPN</sequence>
<keyword evidence="2" id="KW-1185">Reference proteome</keyword>
<gene>
    <name evidence="1" type="ORF">PPENT_87.1.T0470005</name>
</gene>